<accession>A0A914Z1P1</accession>
<dbReference type="WBParaSite" id="PSU_v2.g4178.t1">
    <property type="protein sequence ID" value="PSU_v2.g4178.t1"/>
    <property type="gene ID" value="PSU_v2.g4178"/>
</dbReference>
<evidence type="ECO:0000313" key="3">
    <source>
        <dbReference type="WBParaSite" id="PSU_v2.g4178.t1"/>
    </source>
</evidence>
<dbReference type="Proteomes" id="UP000887577">
    <property type="component" value="Unplaced"/>
</dbReference>
<dbReference type="InterPro" id="IPR012961">
    <property type="entry name" value="Ski2/MTR4_C"/>
</dbReference>
<dbReference type="AlphaFoldDB" id="A0A914Z1P1"/>
<reference evidence="3" key="1">
    <citation type="submission" date="2022-11" db="UniProtKB">
        <authorList>
            <consortium name="WormBaseParasite"/>
        </authorList>
    </citation>
    <scope>IDENTIFICATION</scope>
</reference>
<protein>
    <submittedName>
        <fullName evidence="3">ATP-dependent RNA helicase Ski2/MTR4 C-terminal domain-containing protein</fullName>
    </submittedName>
</protein>
<dbReference type="Pfam" id="PF08148">
    <property type="entry name" value="DSHCT"/>
    <property type="match status" value="1"/>
</dbReference>
<dbReference type="Gene3D" id="1.10.3380.30">
    <property type="match status" value="1"/>
</dbReference>
<name>A0A914Z1P1_9BILA</name>
<keyword evidence="2" id="KW-1185">Reference proteome</keyword>
<evidence type="ECO:0000259" key="1">
    <source>
        <dbReference type="SMART" id="SM01142"/>
    </source>
</evidence>
<feature type="domain" description="ATP-dependent RNA helicase Ski2/MTR4 C-terminal" evidence="1">
    <location>
        <begin position="1"/>
        <end position="76"/>
    </location>
</feature>
<evidence type="ECO:0000313" key="2">
    <source>
        <dbReference type="Proteomes" id="UP000887577"/>
    </source>
</evidence>
<proteinExistence type="predicted"/>
<sequence length="79" mass="9084">MEVVYQWAEGKLFNHIIRLTNADEGCIVRCIQRMDEVLNDIRNAGRIIGDNTLVQKMKETSDAIRRDIVFAPSLYTTDV</sequence>
<dbReference type="SMART" id="SM01142">
    <property type="entry name" value="DSHCT"/>
    <property type="match status" value="1"/>
</dbReference>
<organism evidence="2 3">
    <name type="scientific">Panagrolaimus superbus</name>
    <dbReference type="NCBI Taxonomy" id="310955"/>
    <lineage>
        <taxon>Eukaryota</taxon>
        <taxon>Metazoa</taxon>
        <taxon>Ecdysozoa</taxon>
        <taxon>Nematoda</taxon>
        <taxon>Chromadorea</taxon>
        <taxon>Rhabditida</taxon>
        <taxon>Tylenchina</taxon>
        <taxon>Panagrolaimomorpha</taxon>
        <taxon>Panagrolaimoidea</taxon>
        <taxon>Panagrolaimidae</taxon>
        <taxon>Panagrolaimus</taxon>
    </lineage>
</organism>